<evidence type="ECO:0000256" key="1">
    <source>
        <dbReference type="ARBA" id="ARBA00022723"/>
    </source>
</evidence>
<dbReference type="Gene3D" id="3.40.225.10">
    <property type="entry name" value="Class II aldolase/adducin N-terminal domain"/>
    <property type="match status" value="1"/>
</dbReference>
<feature type="domain" description="Class II aldolase/adducin N-terminal" evidence="3">
    <location>
        <begin position="8"/>
        <end position="185"/>
    </location>
</feature>
<protein>
    <submittedName>
        <fullName evidence="4">Class II aldolase</fullName>
    </submittedName>
</protein>
<keyword evidence="1" id="KW-0479">Metal-binding</keyword>
<accession>A0A369T7Q1</accession>
<dbReference type="GO" id="GO:0019323">
    <property type="term" value="P:pentose catabolic process"/>
    <property type="evidence" value="ECO:0007669"/>
    <property type="project" value="TreeGrafter"/>
</dbReference>
<dbReference type="Pfam" id="PF00596">
    <property type="entry name" value="Aldolase_II"/>
    <property type="match status" value="1"/>
</dbReference>
<dbReference type="EMBL" id="QPMH01000013">
    <property type="protein sequence ID" value="RDD61308.1"/>
    <property type="molecule type" value="Genomic_DNA"/>
</dbReference>
<evidence type="ECO:0000313" key="5">
    <source>
        <dbReference type="Proteomes" id="UP000253941"/>
    </source>
</evidence>
<dbReference type="InterPro" id="IPR050197">
    <property type="entry name" value="Aldolase_class_II_sugar_metab"/>
</dbReference>
<dbReference type="SMART" id="SM01007">
    <property type="entry name" value="Aldolase_II"/>
    <property type="match status" value="1"/>
</dbReference>
<dbReference type="Proteomes" id="UP000253941">
    <property type="component" value="Unassembled WGS sequence"/>
</dbReference>
<name>A0A369T7Q1_9PROT</name>
<dbReference type="GO" id="GO:0016832">
    <property type="term" value="F:aldehyde-lyase activity"/>
    <property type="evidence" value="ECO:0007669"/>
    <property type="project" value="TreeGrafter"/>
</dbReference>
<dbReference type="InterPro" id="IPR036409">
    <property type="entry name" value="Aldolase_II/adducin_N_sf"/>
</dbReference>
<keyword evidence="2" id="KW-0456">Lyase</keyword>
<evidence type="ECO:0000313" key="4">
    <source>
        <dbReference type="EMBL" id="RDD61308.1"/>
    </source>
</evidence>
<dbReference type="RefSeq" id="WP_114582770.1">
    <property type="nucleotide sequence ID" value="NZ_QPMH01000013.1"/>
</dbReference>
<comment type="caution">
    <text evidence="4">The sequence shown here is derived from an EMBL/GenBank/DDBJ whole genome shotgun (WGS) entry which is preliminary data.</text>
</comment>
<gene>
    <name evidence="4" type="ORF">DRB17_13640</name>
</gene>
<organism evidence="4 5">
    <name type="scientific">Ferruginivarius sediminum</name>
    <dbReference type="NCBI Taxonomy" id="2661937"/>
    <lineage>
        <taxon>Bacteria</taxon>
        <taxon>Pseudomonadati</taxon>
        <taxon>Pseudomonadota</taxon>
        <taxon>Alphaproteobacteria</taxon>
        <taxon>Rhodospirillales</taxon>
        <taxon>Rhodospirillaceae</taxon>
        <taxon>Ferruginivarius</taxon>
    </lineage>
</organism>
<dbReference type="AlphaFoldDB" id="A0A369T7Q1"/>
<evidence type="ECO:0000259" key="3">
    <source>
        <dbReference type="SMART" id="SM01007"/>
    </source>
</evidence>
<proteinExistence type="predicted"/>
<dbReference type="InterPro" id="IPR001303">
    <property type="entry name" value="Aldolase_II/adducin_N"/>
</dbReference>
<dbReference type="GO" id="GO:0046872">
    <property type="term" value="F:metal ion binding"/>
    <property type="evidence" value="ECO:0007669"/>
    <property type="project" value="UniProtKB-KW"/>
</dbReference>
<evidence type="ECO:0000256" key="2">
    <source>
        <dbReference type="ARBA" id="ARBA00023239"/>
    </source>
</evidence>
<reference evidence="4 5" key="1">
    <citation type="submission" date="2018-07" db="EMBL/GenBank/DDBJ databases">
        <title>Venubactetium sediminum gen. nov., sp. nov., isolated from a marine solar saltern.</title>
        <authorList>
            <person name="Wang S."/>
        </authorList>
    </citation>
    <scope>NUCLEOTIDE SEQUENCE [LARGE SCALE GENOMIC DNA]</scope>
    <source>
        <strain evidence="4 5">WD2A32</strain>
    </source>
</reference>
<dbReference type="SUPFAM" id="SSF53639">
    <property type="entry name" value="AraD/HMP-PK domain-like"/>
    <property type="match status" value="1"/>
</dbReference>
<dbReference type="PANTHER" id="PTHR22789">
    <property type="entry name" value="FUCULOSE PHOSPHATE ALDOLASE"/>
    <property type="match status" value="1"/>
</dbReference>
<dbReference type="GO" id="GO:0005829">
    <property type="term" value="C:cytosol"/>
    <property type="evidence" value="ECO:0007669"/>
    <property type="project" value="TreeGrafter"/>
</dbReference>
<keyword evidence="5" id="KW-1185">Reference proteome</keyword>
<dbReference type="PANTHER" id="PTHR22789:SF0">
    <property type="entry name" value="3-OXO-TETRONATE 4-PHOSPHATE DECARBOXYLASE-RELATED"/>
    <property type="match status" value="1"/>
</dbReference>
<sequence length="226" mass="24414">MDHPELRQEIVDTARRMNALGINQGTSGNLGVRVEGGLLVTPSGVLYEAMTAEDIVAMDFDGNWSCPAAGRRPTSEWHIHRDVLAGRDDVGAVVHTHAMFCTTLSCLHRDIPPFHYMIAVAGGSDIRCAPYATFGTRELSDNALKALEGRKACLLANHGMLALGDNLQKALALAVEVETLAAQYWRALQIGEPVLLDEAEMARVLEKFKTYGKPEAAADSEGAKAD</sequence>